<organism evidence="2 3">
    <name type="scientific">Umbra pygmaea</name>
    <name type="common">Eastern mudminnow</name>
    <dbReference type="NCBI Taxonomy" id="75934"/>
    <lineage>
        <taxon>Eukaryota</taxon>
        <taxon>Metazoa</taxon>
        <taxon>Chordata</taxon>
        <taxon>Craniata</taxon>
        <taxon>Vertebrata</taxon>
        <taxon>Euteleostomi</taxon>
        <taxon>Actinopterygii</taxon>
        <taxon>Neopterygii</taxon>
        <taxon>Teleostei</taxon>
        <taxon>Protacanthopterygii</taxon>
        <taxon>Esociformes</taxon>
        <taxon>Umbridae</taxon>
        <taxon>Umbra</taxon>
    </lineage>
</organism>
<dbReference type="AlphaFoldDB" id="A0ABD0WZN1"/>
<evidence type="ECO:0000313" key="3">
    <source>
        <dbReference type="Proteomes" id="UP001557470"/>
    </source>
</evidence>
<keyword evidence="3" id="KW-1185">Reference proteome</keyword>
<accession>A0ABD0WZN1</accession>
<feature type="region of interest" description="Disordered" evidence="1">
    <location>
        <begin position="29"/>
        <end position="54"/>
    </location>
</feature>
<gene>
    <name evidence="2" type="ORF">UPYG_G00095010</name>
</gene>
<feature type="compositionally biased region" description="Low complexity" evidence="1">
    <location>
        <begin position="333"/>
        <end position="355"/>
    </location>
</feature>
<feature type="region of interest" description="Disordered" evidence="1">
    <location>
        <begin position="254"/>
        <end position="296"/>
    </location>
</feature>
<sequence length="436" mass="45025">MSDISVNDHLEGILSDFEALKRSFDVDDVDELPRSSPVPSPLSPTSLLNKTNEGRALAASNYGAPAFRSRSSLGSNPSPVQSPVLKSRMVSSVSFNRGTMNRPFMQNNGGGSVGVARASSFQSRFNPNGFSSSMSGPGSDNDSLHSSSSSLEYSIQSAGGGPGQPGSPSYFASPQTDLRPGKKGGEGLGIVSPALKKFSSHGSVFHTELEGPIVVEAPGTRGVNHGSMPSLELQVGEEGGGMMGLRRTGGGAPRYGNVGWNGGAQRHNSTSPSGIESYHPPSQKYTSYQAQPRPKEAQRLNKFPLDLESLVGVKLPPSSDPPRPAPRAQCPNSLSVSASSSPSISSLDSSSVDLTPVPPSLPLSSPSASPPGAMSVPKVSHAPMPLSPAQTPQLNLLSPRPQVGRVAPSPSAPPSAPPSASPSFLPSTPPSVRSLL</sequence>
<reference evidence="2 3" key="1">
    <citation type="submission" date="2024-06" db="EMBL/GenBank/DDBJ databases">
        <authorList>
            <person name="Pan Q."/>
            <person name="Wen M."/>
            <person name="Jouanno E."/>
            <person name="Zahm M."/>
            <person name="Klopp C."/>
            <person name="Cabau C."/>
            <person name="Louis A."/>
            <person name="Berthelot C."/>
            <person name="Parey E."/>
            <person name="Roest Crollius H."/>
            <person name="Montfort J."/>
            <person name="Robinson-Rechavi M."/>
            <person name="Bouchez O."/>
            <person name="Lampietro C."/>
            <person name="Lopez Roques C."/>
            <person name="Donnadieu C."/>
            <person name="Postlethwait J."/>
            <person name="Bobe J."/>
            <person name="Verreycken H."/>
            <person name="Guiguen Y."/>
        </authorList>
    </citation>
    <scope>NUCLEOTIDE SEQUENCE [LARGE SCALE GENOMIC DNA]</scope>
    <source>
        <strain evidence="2">Up_M1</strain>
        <tissue evidence="2">Testis</tissue>
    </source>
</reference>
<feature type="region of interest" description="Disordered" evidence="1">
    <location>
        <begin position="126"/>
        <end position="188"/>
    </location>
</feature>
<dbReference type="Proteomes" id="UP001557470">
    <property type="component" value="Unassembled WGS sequence"/>
</dbReference>
<comment type="caution">
    <text evidence="2">The sequence shown here is derived from an EMBL/GenBank/DDBJ whole genome shotgun (WGS) entry which is preliminary data.</text>
</comment>
<feature type="compositionally biased region" description="Pro residues" evidence="1">
    <location>
        <begin position="410"/>
        <end position="420"/>
    </location>
</feature>
<dbReference type="EMBL" id="JAGEUA010000003">
    <property type="protein sequence ID" value="KAL0992564.1"/>
    <property type="molecule type" value="Genomic_DNA"/>
</dbReference>
<proteinExistence type="predicted"/>
<feature type="compositionally biased region" description="Low complexity" evidence="1">
    <location>
        <begin position="362"/>
        <end position="377"/>
    </location>
</feature>
<feature type="region of interest" description="Disordered" evidence="1">
    <location>
        <begin position="312"/>
        <end position="436"/>
    </location>
</feature>
<protein>
    <submittedName>
        <fullName evidence="2">Uncharacterized protein</fullName>
    </submittedName>
</protein>
<feature type="compositionally biased region" description="Low complexity" evidence="1">
    <location>
        <begin position="139"/>
        <end position="157"/>
    </location>
</feature>
<evidence type="ECO:0000256" key="1">
    <source>
        <dbReference type="SAM" id="MobiDB-lite"/>
    </source>
</evidence>
<evidence type="ECO:0000313" key="2">
    <source>
        <dbReference type="EMBL" id="KAL0992564.1"/>
    </source>
</evidence>
<feature type="compositionally biased region" description="Polar residues" evidence="1">
    <location>
        <begin position="126"/>
        <end position="138"/>
    </location>
</feature>
<name>A0ABD0WZN1_UMBPY</name>